<feature type="region of interest" description="Disordered" evidence="10">
    <location>
        <begin position="527"/>
        <end position="579"/>
    </location>
</feature>
<keyword evidence="11" id="KW-0812">Transmembrane</keyword>
<evidence type="ECO:0000256" key="2">
    <source>
        <dbReference type="ARBA" id="ARBA00008712"/>
    </source>
</evidence>
<evidence type="ECO:0000256" key="4">
    <source>
        <dbReference type="ARBA" id="ARBA00022536"/>
    </source>
</evidence>
<dbReference type="GO" id="GO:0030199">
    <property type="term" value="P:collagen fibril organization"/>
    <property type="evidence" value="ECO:0007669"/>
    <property type="project" value="TreeGrafter"/>
</dbReference>
<gene>
    <name evidence="15" type="ORF">PTSG_07192</name>
</gene>
<dbReference type="PROSITE" id="PS50923">
    <property type="entry name" value="SUSHI"/>
    <property type="match status" value="1"/>
</dbReference>
<dbReference type="InterPro" id="IPR018097">
    <property type="entry name" value="EGF_Ca-bd_CS"/>
</dbReference>
<keyword evidence="11" id="KW-0472">Membrane</keyword>
<evidence type="ECO:0000313" key="15">
    <source>
        <dbReference type="EMBL" id="EGD74967.1"/>
    </source>
</evidence>
<dbReference type="GeneID" id="16073183"/>
<sequence length="2337" mass="256001">MPSVPRPQRVLLLATGLALAQVCVSHAWYNNFDASLDMSCSSGGMSRIQSYHSNHNEDRRWTRSCVTYGISSYGSTTFSSNYVNNFDADVNFECDTNYYLYRMASYHSNHNEDRRWKFGCRRISGATLTSCSLSTSYDNNYDDAVDIQVSSRRAITGLSSVHSNHNEDRRWRVRTCEIDCTESSGYVNDGTYGCRRVTCGSLTLAHGQLEGDCGGTFGNQCSFKSCDEGYQVSASGTKDARECRVVNGQGVWSGSAPTCEDVNECSSGQHDCVAPAVCVNDAGGYRCNCPYGPLTSNGRGCDLQGPRATFDIGTHSIAMSIQNADDFPEYEITVAEWALDLSQTTTLPDYPVVEERVLSSFTATGLQPGRRFEVIITPVDDNGVRTTDLQMVAGTSEGSIQTSCGCRASEPSGPPSDFELRQHRGLVFFSWTDQSYCESGFNFFRDGVSMASSYDITSAEECGARHDPQLIYDNLALTKDDIYKPLDDGTNYKLPEGIFPLRVHTAKSGSDERFAYPSELAVGEHFTSTSTSSSSSTSSSTSTSTSSSVTTTTSTTTTPTQMPSTVHEHELDDDFTTTTTTPIVTTTTTVAEVENAIAANAPGVTVREERVYPTGTQTAVAGKQECLDLCEERSDWCIAFVVQKANNGQLWCHQLRVLRTTHLADDDMWADSYEMVQVENSGVAGSYLLATGTDACEALCSASSTCAMVLAGSGFCALSEGMETTATRPTTYHNSLVITSQKKRYVGSAPGSYSKYCVSATNAVDYETSGYSSAPTCTDLQIAWETVVRGQITIDSDEIHLPVKGVRVDAAIGDVFSTTHFTDEDGFFEIHVYSTELFKLRETMTLSFSKTSGDIAHTFSCGGIACTEQHIIVEHLRFDQEVAVRDTTSVPFSGRVTIKGTEHQGYFNGCPLRDVEVCLYDRLHGSRTLGCTITDAQGYYTAVAVLGSSVGVRITFGNSSHSFARADYSPNAPNAPSGFFIATSASTGLETREGFYDIVDDKMWESIDFQDVTTDVVTVDVAGGLCNRTLGRSILEFRYDSCPTWVRTEQTSERLSKWTLPAHIMTVRFQRLVRDGNVREEMTRYFSATLGTARSQHADLRNPQDKSEEKKMVRFEYHPPPTLTVAFVPVLPHSCNYADGTPYTVMQQRTQTVATITVIEDFGAGVETCDIVPGALEIENQLGESPVRAKQITGISKSQRDLLTACYDTCSREVQHEQRVNGENVEQFNAHVALTLLTGGPELNAEAVDPDHPHTKLFRVTMHNLPHDPVTVYEKVVVVGQQARGASASIPFPRYKPLLVVQDPPGGLSSATYSNTYANYKISSSSYESYGGFQVAAELTPFRADAELDLCVGLGAANCINLVKTKTAPVTIQADNTNLWGGKDADDNRDTEQVWSFSIDVATSDEPMLAGEQSDMFLVPSLNVLFLDTDVVDFDASTCEVTKSLKTTWSLEAEENKEVMTWLSVFEIENKEIPDLKQRLSATQTELATEEDDELRTELQAKEAELRNALDAWNTTLHRNREVRKSAGEGSLKKVQSLWTVGDSLQHANTGHIEDGMNKGVAFAPHDLIEKAKNTDGTDTTEEDYEKLRAINAIKFAGGGATYSFAYDTSLDKSVTDASTHKHTLEGGITFNHEFSFSGFGADFSLTTLGLGEWELSDETTEGYQKETSISFTLGDADPLDIFDVEVFLHPDFGTLVFHTTSGQSSCPHEEGTLALENPGISILKQPAAPVLPNEPAVFEVLLKNDGPGYTDLNLFNLNSENQDGLTILVDGRSLASPIDYEGFPVGARHATIMITRGPSKYKYNPVAVGWRSLCEADRHPDNGYLNDEVTTVEYVYLEAEFLQPCSPVQLVGEIGETGKFVINKALDDRSSRPGELRLVAFNPDFATRKWTEDDRLEGVYVEYKPTASHVWLQARDKQGEALDIKNMENEFGYVTIWWDVSAITNGDYDLRIRAQCTASINEVPDGIDENLSLVALGVVDREAPVVLGYPEPADGQYQPGDDMAVEFDEPLQCTKPHFFRVLMTVDGLDREFNNDNMVIVCENRRITMSLRRGFDWDDISGRAARLQLSTVEDLNGNAIQQDVVHEFQFATVESAALAAEVSGIELAMPFQDAFLSTQTTEFAEAAARISADIAAATGVDSSRVRVRSLTPTNPYDFSAGTTVSLYLLPEDAATRRRRRRDGDTIPSPTQLANLLVGSVLRNATSLDPQNVLFNVSRNAQAEVAVVTDNSSPITTTVPPTVTVDTGASGTATMTEVNNKVSYAILVFVLVGIGLQLLLLLRPLKSKKYKVSTGAHYQQDAGNDMGARPSFDLSASTQQTQRPSVFFEEHIPALSQV</sequence>
<evidence type="ECO:0000256" key="9">
    <source>
        <dbReference type="SAM" id="Coils"/>
    </source>
</evidence>
<dbReference type="Pfam" id="PF07645">
    <property type="entry name" value="EGF_CA"/>
    <property type="match status" value="1"/>
</dbReference>
<dbReference type="InterPro" id="IPR049883">
    <property type="entry name" value="NOTCH1_EGF-like"/>
</dbReference>
<dbReference type="CDD" id="cd00033">
    <property type="entry name" value="CCP"/>
    <property type="match status" value="1"/>
</dbReference>
<evidence type="ECO:0000256" key="5">
    <source>
        <dbReference type="ARBA" id="ARBA00022729"/>
    </source>
</evidence>
<feature type="signal peptide" evidence="12">
    <location>
        <begin position="1"/>
        <end position="20"/>
    </location>
</feature>
<dbReference type="InterPro" id="IPR001881">
    <property type="entry name" value="EGF-like_Ca-bd_dom"/>
</dbReference>
<dbReference type="PANTHER" id="PTHR15040">
    <property type="entry name" value="DERMATOPONTIN-RELATED"/>
    <property type="match status" value="1"/>
</dbReference>
<evidence type="ECO:0000256" key="12">
    <source>
        <dbReference type="SAM" id="SignalP"/>
    </source>
</evidence>
<feature type="domain" description="Sushi" evidence="14">
    <location>
        <begin position="197"/>
        <end position="261"/>
    </location>
</feature>
<feature type="domain" description="EGF-like" evidence="13">
    <location>
        <begin position="261"/>
        <end position="302"/>
    </location>
</feature>
<dbReference type="GO" id="GO:0031012">
    <property type="term" value="C:extracellular matrix"/>
    <property type="evidence" value="ECO:0007669"/>
    <property type="project" value="TreeGrafter"/>
</dbReference>
<keyword evidence="4 8" id="KW-0245">EGF-like domain</keyword>
<dbReference type="FunFam" id="2.10.25.10:FF:000038">
    <property type="entry name" value="Fibrillin 2"/>
    <property type="match status" value="1"/>
</dbReference>
<dbReference type="SMART" id="SM00179">
    <property type="entry name" value="EGF_CA"/>
    <property type="match status" value="1"/>
</dbReference>
<evidence type="ECO:0008006" key="17">
    <source>
        <dbReference type="Google" id="ProtNLM"/>
    </source>
</evidence>
<feature type="chain" id="PRO_5003287587" description="EGF-like domain-containing protein" evidence="12">
    <location>
        <begin position="21"/>
        <end position="2337"/>
    </location>
</feature>
<feature type="coiled-coil region" evidence="9">
    <location>
        <begin position="1473"/>
        <end position="1516"/>
    </location>
</feature>
<dbReference type="EMBL" id="GL832970">
    <property type="protein sequence ID" value="EGD74967.1"/>
    <property type="molecule type" value="Genomic_DNA"/>
</dbReference>
<evidence type="ECO:0000259" key="13">
    <source>
        <dbReference type="PROSITE" id="PS50026"/>
    </source>
</evidence>
<proteinExistence type="inferred from homology"/>
<evidence type="ECO:0000256" key="3">
    <source>
        <dbReference type="ARBA" id="ARBA00022525"/>
    </source>
</evidence>
<evidence type="ECO:0000256" key="10">
    <source>
        <dbReference type="SAM" id="MobiDB-lite"/>
    </source>
</evidence>
<dbReference type="SUPFAM" id="SSF57535">
    <property type="entry name" value="Complement control module/SCR domain"/>
    <property type="match status" value="1"/>
</dbReference>
<keyword evidence="16" id="KW-1185">Reference proteome</keyword>
<comment type="similarity">
    <text evidence="2">Belongs to the dermatopontin family.</text>
</comment>
<keyword evidence="5 12" id="KW-0732">Signal</keyword>
<dbReference type="PROSITE" id="PS00010">
    <property type="entry name" value="ASX_HYDROXYL"/>
    <property type="match status" value="1"/>
</dbReference>
<dbReference type="PANTHER" id="PTHR15040:SF1">
    <property type="entry name" value="DERMATOPONTIN-LIKE ISOFORM X1"/>
    <property type="match status" value="1"/>
</dbReference>
<evidence type="ECO:0000313" key="16">
    <source>
        <dbReference type="Proteomes" id="UP000007799"/>
    </source>
</evidence>
<dbReference type="KEGG" id="sre:PTSG_07192"/>
<dbReference type="eggNOG" id="ENOG502S1HS">
    <property type="taxonomic scope" value="Eukaryota"/>
</dbReference>
<dbReference type="InterPro" id="IPR000742">
    <property type="entry name" value="EGF"/>
</dbReference>
<keyword evidence="9" id="KW-0175">Coiled coil</keyword>
<dbReference type="Gene3D" id="2.10.70.10">
    <property type="entry name" value="Complement Module, domain 1"/>
    <property type="match status" value="1"/>
</dbReference>
<evidence type="ECO:0000259" key="14">
    <source>
        <dbReference type="PROSITE" id="PS50923"/>
    </source>
</evidence>
<dbReference type="Proteomes" id="UP000007799">
    <property type="component" value="Unassembled WGS sequence"/>
</dbReference>
<evidence type="ECO:0000256" key="8">
    <source>
        <dbReference type="PROSITE-ProRule" id="PRU00076"/>
    </source>
</evidence>
<evidence type="ECO:0000256" key="1">
    <source>
        <dbReference type="ARBA" id="ARBA00004613"/>
    </source>
</evidence>
<comment type="subcellular location">
    <subcellularLocation>
        <location evidence="1">Secreted</location>
    </subcellularLocation>
</comment>
<dbReference type="GO" id="GO:0005509">
    <property type="term" value="F:calcium ion binding"/>
    <property type="evidence" value="ECO:0007669"/>
    <property type="project" value="InterPro"/>
</dbReference>
<keyword evidence="7" id="KW-1015">Disulfide bond</keyword>
<dbReference type="Gene3D" id="2.10.25.10">
    <property type="entry name" value="Laminin"/>
    <property type="match status" value="1"/>
</dbReference>
<keyword evidence="3" id="KW-0964">Secreted</keyword>
<dbReference type="InterPro" id="IPR000152">
    <property type="entry name" value="EGF-type_Asp/Asn_hydroxyl_site"/>
</dbReference>
<evidence type="ECO:0000256" key="11">
    <source>
        <dbReference type="SAM" id="Phobius"/>
    </source>
</evidence>
<dbReference type="OrthoDB" id="5975249at2759"/>
<protein>
    <recommendedName>
        <fullName evidence="17">EGF-like domain-containing protein</fullName>
    </recommendedName>
</protein>
<evidence type="ECO:0000256" key="7">
    <source>
        <dbReference type="ARBA" id="ARBA00023157"/>
    </source>
</evidence>
<reference evidence="15" key="1">
    <citation type="submission" date="2009-08" db="EMBL/GenBank/DDBJ databases">
        <title>Annotation of Salpingoeca rosetta.</title>
        <authorList>
            <consortium name="The Broad Institute Genome Sequencing Platform"/>
            <person name="Russ C."/>
            <person name="Cuomo C."/>
            <person name="Burger G."/>
            <person name="Gray M.W."/>
            <person name="Holland P.W.H."/>
            <person name="King N."/>
            <person name="Lang F.B.F."/>
            <person name="Roger A.J."/>
            <person name="Ruiz-Trillo I."/>
            <person name="Young S.K."/>
            <person name="Zeng Q."/>
            <person name="Gargeya S."/>
            <person name="Alvarado L."/>
            <person name="Berlin A."/>
            <person name="Chapman S.B."/>
            <person name="Chen Z."/>
            <person name="Freedman E."/>
            <person name="Gellesch M."/>
            <person name="Goldberg J."/>
            <person name="Griggs A."/>
            <person name="Gujja S."/>
            <person name="Heilman E."/>
            <person name="Heiman D."/>
            <person name="Howarth C."/>
            <person name="Mehta T."/>
            <person name="Neiman D."/>
            <person name="Pearson M."/>
            <person name="Roberts A."/>
            <person name="Saif S."/>
            <person name="Shea T."/>
            <person name="Shenoy N."/>
            <person name="Sisk P."/>
            <person name="Stolte C."/>
            <person name="Sykes S."/>
            <person name="White J."/>
            <person name="Yandava C."/>
            <person name="Haas B."/>
            <person name="Nusbaum C."/>
            <person name="Birren B."/>
        </authorList>
    </citation>
    <scope>NUCLEOTIDE SEQUENCE [LARGE SCALE GENOMIC DNA]</scope>
    <source>
        <strain evidence="15">ATCC 50818</strain>
    </source>
</reference>
<name>F2UEB7_SALR5</name>
<keyword evidence="11" id="KW-1133">Transmembrane helix</keyword>
<evidence type="ECO:0000256" key="6">
    <source>
        <dbReference type="ARBA" id="ARBA00022737"/>
    </source>
</evidence>
<comment type="caution">
    <text evidence="8">Lacks conserved residue(s) required for the propagation of feature annotation.</text>
</comment>
<feature type="transmembrane region" description="Helical" evidence="11">
    <location>
        <begin position="2261"/>
        <end position="2281"/>
    </location>
</feature>
<dbReference type="SUPFAM" id="SSF57196">
    <property type="entry name" value="EGF/Laminin"/>
    <property type="match status" value="1"/>
</dbReference>
<dbReference type="InterPro" id="IPR000436">
    <property type="entry name" value="Sushi_SCR_CCP_dom"/>
</dbReference>
<dbReference type="OMA" id="HATIMIT"/>
<dbReference type="GO" id="GO:0005615">
    <property type="term" value="C:extracellular space"/>
    <property type="evidence" value="ECO:0007669"/>
    <property type="project" value="TreeGrafter"/>
</dbReference>
<dbReference type="PROSITE" id="PS50026">
    <property type="entry name" value="EGF_3"/>
    <property type="match status" value="1"/>
</dbReference>
<dbReference type="PROSITE" id="PS01187">
    <property type="entry name" value="EGF_CA"/>
    <property type="match status" value="1"/>
</dbReference>
<dbReference type="InParanoid" id="F2UEB7"/>
<dbReference type="CDD" id="cd00054">
    <property type="entry name" value="EGF_CA"/>
    <property type="match status" value="1"/>
</dbReference>
<dbReference type="InterPro" id="IPR026645">
    <property type="entry name" value="Dermatopontin"/>
</dbReference>
<dbReference type="InterPro" id="IPR035976">
    <property type="entry name" value="Sushi/SCR/CCP_sf"/>
</dbReference>
<keyword evidence="6" id="KW-0677">Repeat</keyword>
<dbReference type="Pfam" id="PF14704">
    <property type="entry name" value="DERM"/>
    <property type="match status" value="1"/>
</dbReference>
<organism evidence="16">
    <name type="scientific">Salpingoeca rosetta (strain ATCC 50818 / BSB-021)</name>
    <dbReference type="NCBI Taxonomy" id="946362"/>
    <lineage>
        <taxon>Eukaryota</taxon>
        <taxon>Choanoflagellata</taxon>
        <taxon>Craspedida</taxon>
        <taxon>Salpingoecidae</taxon>
        <taxon>Salpingoeca</taxon>
    </lineage>
</organism>
<accession>F2UEB7</accession>
<dbReference type="RefSeq" id="XP_004992612.1">
    <property type="nucleotide sequence ID" value="XM_004992555.1"/>
</dbReference>
<feature type="compositionally biased region" description="Low complexity" evidence="10">
    <location>
        <begin position="527"/>
        <end position="560"/>
    </location>
</feature>